<comment type="caution">
    <text evidence="2">The sequence shown here is derived from an EMBL/GenBank/DDBJ whole genome shotgun (WGS) entry which is preliminary data.</text>
</comment>
<dbReference type="InterPro" id="IPR016181">
    <property type="entry name" value="Acyl_CoA_acyltransferase"/>
</dbReference>
<reference evidence="2" key="1">
    <citation type="submission" date="2020-04" db="EMBL/GenBank/DDBJ databases">
        <title>Genome Assembly and Annotation of Botryosphaeria dothidea sdau 11-99, a Latent Pathogen of Apple Fruit Ring Rot in China.</title>
        <authorList>
            <person name="Yu C."/>
            <person name="Diao Y."/>
            <person name="Lu Q."/>
            <person name="Zhao J."/>
            <person name="Cui S."/>
            <person name="Peng C."/>
            <person name="He B."/>
            <person name="Liu H."/>
        </authorList>
    </citation>
    <scope>NUCLEOTIDE SEQUENCE [LARGE SCALE GENOMIC DNA]</scope>
    <source>
        <strain evidence="2">Sdau11-99</strain>
    </source>
</reference>
<organism evidence="2 3">
    <name type="scientific">Botryosphaeria dothidea</name>
    <dbReference type="NCBI Taxonomy" id="55169"/>
    <lineage>
        <taxon>Eukaryota</taxon>
        <taxon>Fungi</taxon>
        <taxon>Dikarya</taxon>
        <taxon>Ascomycota</taxon>
        <taxon>Pezizomycotina</taxon>
        <taxon>Dothideomycetes</taxon>
        <taxon>Dothideomycetes incertae sedis</taxon>
        <taxon>Botryosphaeriales</taxon>
        <taxon>Botryosphaeriaceae</taxon>
        <taxon>Botryosphaeria</taxon>
    </lineage>
</organism>
<evidence type="ECO:0000259" key="1">
    <source>
        <dbReference type="PROSITE" id="PS51186"/>
    </source>
</evidence>
<sequence length="225" mass="25224">MATNVVSIATLPRDCSDKSAWNELVSRQKDFRLLSLRIAPDAFGSTYAREQQFTWDVWENRLTNVQATTFVAVLGGLNQTTESHDGPGVKEILQRGWLGQLVLIRMKQDDRAKLSASQSPWTALKGGETSEDALAHYHLNGMFVVPSARKQGIARKLVEHALIRTRPGGSITQKYTVIIWAKNEAARRTFESCGFKVIGEEMHQSGSREQPRRELALMMEHGRSS</sequence>
<dbReference type="InterPro" id="IPR000182">
    <property type="entry name" value="GNAT_dom"/>
</dbReference>
<name>A0A8H4IT23_9PEZI</name>
<dbReference type="CDD" id="cd04301">
    <property type="entry name" value="NAT_SF"/>
    <property type="match status" value="1"/>
</dbReference>
<gene>
    <name evidence="2" type="ORF">GTA08_BOTSDO05098</name>
</gene>
<evidence type="ECO:0000313" key="3">
    <source>
        <dbReference type="Proteomes" id="UP000572817"/>
    </source>
</evidence>
<accession>A0A8H4IT23</accession>
<evidence type="ECO:0000313" key="2">
    <source>
        <dbReference type="EMBL" id="KAF4306915.1"/>
    </source>
</evidence>
<keyword evidence="3" id="KW-1185">Reference proteome</keyword>
<dbReference type="AlphaFoldDB" id="A0A8H4IT23"/>
<feature type="domain" description="N-acetyltransferase" evidence="1">
    <location>
        <begin position="75"/>
        <end position="220"/>
    </location>
</feature>
<dbReference type="Pfam" id="PF13673">
    <property type="entry name" value="Acetyltransf_10"/>
    <property type="match status" value="1"/>
</dbReference>
<dbReference type="PROSITE" id="PS51186">
    <property type="entry name" value="GNAT"/>
    <property type="match status" value="1"/>
</dbReference>
<dbReference type="EMBL" id="WWBZ02000033">
    <property type="protein sequence ID" value="KAF4306915.1"/>
    <property type="molecule type" value="Genomic_DNA"/>
</dbReference>
<proteinExistence type="predicted"/>
<dbReference type="OrthoDB" id="41532at2759"/>
<dbReference type="Gene3D" id="3.40.630.30">
    <property type="match status" value="1"/>
</dbReference>
<dbReference type="SUPFAM" id="SSF55729">
    <property type="entry name" value="Acyl-CoA N-acyltransferases (Nat)"/>
    <property type="match status" value="1"/>
</dbReference>
<dbReference type="GO" id="GO:0016747">
    <property type="term" value="F:acyltransferase activity, transferring groups other than amino-acyl groups"/>
    <property type="evidence" value="ECO:0007669"/>
    <property type="project" value="InterPro"/>
</dbReference>
<dbReference type="Proteomes" id="UP000572817">
    <property type="component" value="Unassembled WGS sequence"/>
</dbReference>
<protein>
    <recommendedName>
        <fullName evidence="1">N-acetyltransferase domain-containing protein</fullName>
    </recommendedName>
</protein>